<dbReference type="Pfam" id="PF14724">
    <property type="entry name" value="mit_SMPDase"/>
    <property type="match status" value="2"/>
</dbReference>
<evidence type="ECO:0000256" key="5">
    <source>
        <dbReference type="SAM" id="Phobius"/>
    </source>
</evidence>
<dbReference type="RefSeq" id="XP_017772648.1">
    <property type="nucleotide sequence ID" value="XM_017917159.1"/>
</dbReference>
<evidence type="ECO:0000256" key="1">
    <source>
        <dbReference type="ARBA" id="ARBA00004167"/>
    </source>
</evidence>
<reference evidence="7" key="1">
    <citation type="submission" date="2025-08" db="UniProtKB">
        <authorList>
            <consortium name="RefSeq"/>
        </authorList>
    </citation>
    <scope>IDENTIFICATION</scope>
    <source>
        <tissue evidence="7">Whole Larva</tissue>
    </source>
</reference>
<proteinExistence type="predicted"/>
<evidence type="ECO:0000313" key="7">
    <source>
        <dbReference type="RefSeq" id="XP_017772648.1"/>
    </source>
</evidence>
<keyword evidence="4 5" id="KW-0472">Membrane</keyword>
<keyword evidence="3 5" id="KW-1133">Transmembrane helix</keyword>
<feature type="transmembrane region" description="Helical" evidence="5">
    <location>
        <begin position="759"/>
        <end position="778"/>
    </location>
</feature>
<dbReference type="PANTHER" id="PTHR12988:SF6">
    <property type="entry name" value="SPHINGOMYELIN PHOSPHODIESTERASE 4"/>
    <property type="match status" value="1"/>
</dbReference>
<dbReference type="PANTHER" id="PTHR12988">
    <property type="entry name" value="SPHINGOMYELIN PHOSPHODIESTERASE 4"/>
    <property type="match status" value="1"/>
</dbReference>
<evidence type="ECO:0000256" key="3">
    <source>
        <dbReference type="ARBA" id="ARBA00022989"/>
    </source>
</evidence>
<evidence type="ECO:0000313" key="6">
    <source>
        <dbReference type="Proteomes" id="UP000695000"/>
    </source>
</evidence>
<evidence type="ECO:0000256" key="4">
    <source>
        <dbReference type="ARBA" id="ARBA00023136"/>
    </source>
</evidence>
<dbReference type="Proteomes" id="UP000695000">
    <property type="component" value="Unplaced"/>
</dbReference>
<organism evidence="6 7">
    <name type="scientific">Nicrophorus vespilloides</name>
    <name type="common">Boreal carrion beetle</name>
    <dbReference type="NCBI Taxonomy" id="110193"/>
    <lineage>
        <taxon>Eukaryota</taxon>
        <taxon>Metazoa</taxon>
        <taxon>Ecdysozoa</taxon>
        <taxon>Arthropoda</taxon>
        <taxon>Hexapoda</taxon>
        <taxon>Insecta</taxon>
        <taxon>Pterygota</taxon>
        <taxon>Neoptera</taxon>
        <taxon>Endopterygota</taxon>
        <taxon>Coleoptera</taxon>
        <taxon>Polyphaga</taxon>
        <taxon>Staphyliniformia</taxon>
        <taxon>Silphidae</taxon>
        <taxon>Nicrophorinae</taxon>
        <taxon>Nicrophorus</taxon>
    </lineage>
</organism>
<gene>
    <name evidence="7" type="primary">LOC108559801</name>
</gene>
<sequence length="821" mass="96152">MYNSQAESETILHRMSTALTLKVDQRCADLTVLFERGTKKELATFFPMLIDNIFGPQGTFSWSLRTQLPQNNPNEFKVLLNFLKPMGPVFKLIYLLLQEPNIKYEFSLMYLPTKVKMMLDSSNIHPFYQEILQYNNQTKQITSLLLNPFDYYMFHFAYHLINPCQQRTTCDDQWDSVYYNLSVEYLSHFFPIDLNQQITPSVGYYSGKNPMQLPQTFQSRTMRFKMSLFSDVQTPEVKTTMERHPRNEIWRSESILMAFVDFWLTNDQVCLHFDNLNMSLSNHLELPSADYIRIIRAVIKHMHAFASTMNFDATSLGELKKITLPMIQGRIYVFLRNLLYRWPLDESFRLVLELWLSFIQPWRYTHEAYEHYIEVAANTNQSAHRKDVKYADESYMQFIAENLLVYVVIFQQLLPRFARVDLSSPKNAQMLFRLTKVFSQPNLVPILRRLESVVENKNYSPTHVLHNNPLGLMPPLSPTTRWSTNTSGHIYDSTHIESPKKPCSNFMSMGSDPLASKYMSVVRQKLYELEGPNFCYKPLFTVQAAPEVYELLQIIKVSEMKSSELFEKQKQSEQRRGFFSFFTQPTDIDKISLLDRKKAPVFLAAAFEGLISIFGISEFIVPQQCFRPSESPCFAQCSDDSAADISSDLNSTNTVERALKQQSIRERMKCLKFDGDPDLMPIQSREIGFLVRMFYQASCFINQMEERRINQFHGRQDFAGRFVRYFLQPPMYVYKYEKRDGRSRRVRHLLPARVSLRRFANYNFWTLFIIATLIFRYLGFGSFAFLFLYVVWNVLVASFSAIFQSGRPVVQSVDLNNSMDD</sequence>
<keyword evidence="6" id="KW-1185">Reference proteome</keyword>
<accession>A0ABM1MDJ8</accession>
<keyword evidence="2 5" id="KW-0812">Transmembrane</keyword>
<dbReference type="InterPro" id="IPR024129">
    <property type="entry name" value="Sphingomy_SMPD4"/>
</dbReference>
<comment type="subcellular location">
    <subcellularLocation>
        <location evidence="1">Membrane</location>
        <topology evidence="1">Single-pass membrane protein</topology>
    </subcellularLocation>
</comment>
<protein>
    <submittedName>
        <fullName evidence="7">Sphingomyelin phosphodiesterase 4 isoform X1</fullName>
    </submittedName>
</protein>
<feature type="transmembrane region" description="Helical" evidence="5">
    <location>
        <begin position="784"/>
        <end position="803"/>
    </location>
</feature>
<dbReference type="GeneID" id="108559801"/>
<evidence type="ECO:0000256" key="2">
    <source>
        <dbReference type="ARBA" id="ARBA00022692"/>
    </source>
</evidence>
<name>A0ABM1MDJ8_NICVS</name>